<dbReference type="PANTHER" id="PTHR42084:SF1">
    <property type="entry name" value="SERINE_THREONINE-PROTEIN KINASE PPK6"/>
    <property type="match status" value="1"/>
</dbReference>
<protein>
    <submittedName>
        <fullName evidence="2">Uncharacterized protein</fullName>
    </submittedName>
</protein>
<feature type="compositionally biased region" description="Acidic residues" evidence="1">
    <location>
        <begin position="115"/>
        <end position="130"/>
    </location>
</feature>
<dbReference type="OrthoDB" id="5420391at2759"/>
<evidence type="ECO:0000313" key="2">
    <source>
        <dbReference type="EMBL" id="KAF2200107.1"/>
    </source>
</evidence>
<keyword evidence="3" id="KW-1185">Reference proteome</keyword>
<feature type="compositionally biased region" description="Low complexity" evidence="1">
    <location>
        <begin position="12"/>
        <end position="23"/>
    </location>
</feature>
<dbReference type="AlphaFoldDB" id="A0A9P4MRN0"/>
<sequence length="477" mass="52754">MSADLFAEFGASPPSNTSTTSNPAKHPASQPFSFFDDFQTPNTSSVNRPQILNPAASQSRNLDDADDWGDFEGAPSYEPQSVEQKSDPVYQQSQPSQAINPSQPRKPKDPNVLFDAEDDEDEDDFGDFEAPEPSPTIIHPAPDHTPLEDLSRLRISITAPKKDTVLDLISPSEPPSKPARLGSIPDSKQIKESVPVSSSSKEKTTATWDTFDDWEASIPINQPKNTVFATKKPTKSEKMSPMSLVLSSSIRDPEPGELPPINIPPPGVVLSLFLPIFAEAQEKLFKPMAAQPLPMRNKLLSDPATLTFLQGYLSLASVTGRIIAGRKLRWKRDKHLAQGMKIGPASSRATSGMKLVGIEKGEAMKEEREVLDVVRAWRDQLGRLRHVVAALNSSNAGVLGHVPELQETMPVRTLKEIEGGIPARQQCMLCGLKRNERVDSVDQAVEDSFGEWWVEQVSMHRACRNFWEEHKETLLQR</sequence>
<organism evidence="2 3">
    <name type="scientific">Delitschia confertaspora ATCC 74209</name>
    <dbReference type="NCBI Taxonomy" id="1513339"/>
    <lineage>
        <taxon>Eukaryota</taxon>
        <taxon>Fungi</taxon>
        <taxon>Dikarya</taxon>
        <taxon>Ascomycota</taxon>
        <taxon>Pezizomycotina</taxon>
        <taxon>Dothideomycetes</taxon>
        <taxon>Pleosporomycetidae</taxon>
        <taxon>Pleosporales</taxon>
        <taxon>Delitschiaceae</taxon>
        <taxon>Delitschia</taxon>
    </lineage>
</organism>
<evidence type="ECO:0000256" key="1">
    <source>
        <dbReference type="SAM" id="MobiDB-lite"/>
    </source>
</evidence>
<reference evidence="2" key="1">
    <citation type="journal article" date="2020" name="Stud. Mycol.">
        <title>101 Dothideomycetes genomes: a test case for predicting lifestyles and emergence of pathogens.</title>
        <authorList>
            <person name="Haridas S."/>
            <person name="Albert R."/>
            <person name="Binder M."/>
            <person name="Bloem J."/>
            <person name="Labutti K."/>
            <person name="Salamov A."/>
            <person name="Andreopoulos B."/>
            <person name="Baker S."/>
            <person name="Barry K."/>
            <person name="Bills G."/>
            <person name="Bluhm B."/>
            <person name="Cannon C."/>
            <person name="Castanera R."/>
            <person name="Culley D."/>
            <person name="Daum C."/>
            <person name="Ezra D."/>
            <person name="Gonzalez J."/>
            <person name="Henrissat B."/>
            <person name="Kuo A."/>
            <person name="Liang C."/>
            <person name="Lipzen A."/>
            <person name="Lutzoni F."/>
            <person name="Magnuson J."/>
            <person name="Mondo S."/>
            <person name="Nolan M."/>
            <person name="Ohm R."/>
            <person name="Pangilinan J."/>
            <person name="Park H.-J."/>
            <person name="Ramirez L."/>
            <person name="Alfaro M."/>
            <person name="Sun H."/>
            <person name="Tritt A."/>
            <person name="Yoshinaga Y."/>
            <person name="Zwiers L.-H."/>
            <person name="Turgeon B."/>
            <person name="Goodwin S."/>
            <person name="Spatafora J."/>
            <person name="Crous P."/>
            <person name="Grigoriev I."/>
        </authorList>
    </citation>
    <scope>NUCLEOTIDE SEQUENCE</scope>
    <source>
        <strain evidence="2">ATCC 74209</strain>
    </source>
</reference>
<feature type="compositionally biased region" description="Polar residues" evidence="1">
    <location>
        <begin position="78"/>
        <end position="103"/>
    </location>
</feature>
<feature type="compositionally biased region" description="Basic and acidic residues" evidence="1">
    <location>
        <begin position="141"/>
        <end position="152"/>
    </location>
</feature>
<dbReference type="PANTHER" id="PTHR42084">
    <property type="entry name" value="YALI0E26631P"/>
    <property type="match status" value="1"/>
</dbReference>
<comment type="caution">
    <text evidence="2">The sequence shown here is derived from an EMBL/GenBank/DDBJ whole genome shotgun (WGS) entry which is preliminary data.</text>
</comment>
<dbReference type="EMBL" id="ML994039">
    <property type="protein sequence ID" value="KAF2200107.1"/>
    <property type="molecule type" value="Genomic_DNA"/>
</dbReference>
<accession>A0A9P4MRN0</accession>
<evidence type="ECO:0000313" key="3">
    <source>
        <dbReference type="Proteomes" id="UP000799536"/>
    </source>
</evidence>
<gene>
    <name evidence="2" type="ORF">GQ43DRAFT_374623</name>
</gene>
<name>A0A9P4MRN0_9PLEO</name>
<proteinExistence type="predicted"/>
<dbReference type="Proteomes" id="UP000799536">
    <property type="component" value="Unassembled WGS sequence"/>
</dbReference>
<feature type="compositionally biased region" description="Polar residues" evidence="1">
    <location>
        <begin position="39"/>
        <end position="60"/>
    </location>
</feature>
<feature type="region of interest" description="Disordered" evidence="1">
    <location>
        <begin position="1"/>
        <end position="203"/>
    </location>
</feature>